<evidence type="ECO:0000313" key="1">
    <source>
        <dbReference type="EMBL" id="KAL3311672.1"/>
    </source>
</evidence>
<name>A0ABD2PW70_9PLAT</name>
<dbReference type="Proteomes" id="UP001626550">
    <property type="component" value="Unassembled WGS sequence"/>
</dbReference>
<reference evidence="1 2" key="1">
    <citation type="submission" date="2024-11" db="EMBL/GenBank/DDBJ databases">
        <title>Adaptive evolution of stress response genes in parasites aligns with host niche diversity.</title>
        <authorList>
            <person name="Hahn C."/>
            <person name="Resl P."/>
        </authorList>
    </citation>
    <scope>NUCLEOTIDE SEQUENCE [LARGE SCALE GENOMIC DNA]</scope>
    <source>
        <strain evidence="1">EGGRZ-B1_66</strain>
        <tissue evidence="1">Body</tissue>
    </source>
</reference>
<dbReference type="AlphaFoldDB" id="A0ABD2PW70"/>
<evidence type="ECO:0000313" key="2">
    <source>
        <dbReference type="Proteomes" id="UP001626550"/>
    </source>
</evidence>
<protein>
    <recommendedName>
        <fullName evidence="3">BACK domain-containing protein</fullName>
    </recommendedName>
</protein>
<gene>
    <name evidence="1" type="ORF">Ciccas_009744</name>
</gene>
<sequence length="224" mass="25240">MLEAECQWSWRDAAVGRFFYACDSLLLGQQVDHVLQLLADTLPLDFKHCPVDALDLNKLVAIARNSCLLIDSRFLALKILRYLLEAGRCNLDPVSLADFASKLEEEMLSQETEMREAGQNDIFELECAHVLAVVWRNATPNKLPHEGTLLYEKITRLFLFPGFGSNCELLSAYRLHLFQCLWPASIKTVSEGHFILNQNAVPTGSSFAERSAYCQKVSASSYYA</sequence>
<organism evidence="1 2">
    <name type="scientific">Cichlidogyrus casuarinus</name>
    <dbReference type="NCBI Taxonomy" id="1844966"/>
    <lineage>
        <taxon>Eukaryota</taxon>
        <taxon>Metazoa</taxon>
        <taxon>Spiralia</taxon>
        <taxon>Lophotrochozoa</taxon>
        <taxon>Platyhelminthes</taxon>
        <taxon>Monogenea</taxon>
        <taxon>Monopisthocotylea</taxon>
        <taxon>Dactylogyridea</taxon>
        <taxon>Ancyrocephalidae</taxon>
        <taxon>Cichlidogyrus</taxon>
    </lineage>
</organism>
<accession>A0ABD2PW70</accession>
<proteinExistence type="predicted"/>
<keyword evidence="2" id="KW-1185">Reference proteome</keyword>
<evidence type="ECO:0008006" key="3">
    <source>
        <dbReference type="Google" id="ProtNLM"/>
    </source>
</evidence>
<dbReference type="EMBL" id="JBJKFK010002077">
    <property type="protein sequence ID" value="KAL3311672.1"/>
    <property type="molecule type" value="Genomic_DNA"/>
</dbReference>
<comment type="caution">
    <text evidence="1">The sequence shown here is derived from an EMBL/GenBank/DDBJ whole genome shotgun (WGS) entry which is preliminary data.</text>
</comment>